<dbReference type="PROSITE" id="PS50011">
    <property type="entry name" value="PROTEIN_KINASE_DOM"/>
    <property type="match status" value="1"/>
</dbReference>
<dbReference type="PANTHER" id="PTHR24345:SF91">
    <property type="entry name" value="SERINE_THREONINE-PROTEIN KINASE PLK4"/>
    <property type="match status" value="1"/>
</dbReference>
<organism evidence="7 8">
    <name type="scientific">Pythium oligandrum</name>
    <name type="common">Mycoparasitic fungus</name>
    <dbReference type="NCBI Taxonomy" id="41045"/>
    <lineage>
        <taxon>Eukaryota</taxon>
        <taxon>Sar</taxon>
        <taxon>Stramenopiles</taxon>
        <taxon>Oomycota</taxon>
        <taxon>Peronosporomycetes</taxon>
        <taxon>Pythiales</taxon>
        <taxon>Pythiaceae</taxon>
        <taxon>Pythium</taxon>
    </lineage>
</organism>
<keyword evidence="2" id="KW-0808">Transferase</keyword>
<evidence type="ECO:0000256" key="1">
    <source>
        <dbReference type="ARBA" id="ARBA00022527"/>
    </source>
</evidence>
<dbReference type="PANTHER" id="PTHR24345">
    <property type="entry name" value="SERINE/THREONINE-PROTEIN KINASE PLK"/>
    <property type="match status" value="1"/>
</dbReference>
<name>A0A8K1FGX1_PYTOL</name>
<evidence type="ECO:0000256" key="3">
    <source>
        <dbReference type="ARBA" id="ARBA00022741"/>
    </source>
</evidence>
<keyword evidence="5" id="KW-0067">ATP-binding</keyword>
<dbReference type="InterPro" id="IPR011009">
    <property type="entry name" value="Kinase-like_dom_sf"/>
</dbReference>
<evidence type="ECO:0000313" key="8">
    <source>
        <dbReference type="Proteomes" id="UP000794436"/>
    </source>
</evidence>
<evidence type="ECO:0000256" key="4">
    <source>
        <dbReference type="ARBA" id="ARBA00022777"/>
    </source>
</evidence>
<keyword evidence="8" id="KW-1185">Reference proteome</keyword>
<dbReference type="Proteomes" id="UP000794436">
    <property type="component" value="Unassembled WGS sequence"/>
</dbReference>
<dbReference type="OrthoDB" id="125413at2759"/>
<comment type="caution">
    <text evidence="7">The sequence shown here is derived from an EMBL/GenBank/DDBJ whole genome shotgun (WGS) entry which is preliminary data.</text>
</comment>
<dbReference type="SUPFAM" id="SSF56112">
    <property type="entry name" value="Protein kinase-like (PK-like)"/>
    <property type="match status" value="1"/>
</dbReference>
<dbReference type="InterPro" id="IPR000719">
    <property type="entry name" value="Prot_kinase_dom"/>
</dbReference>
<gene>
    <name evidence="7" type="ORF">Poli38472_011771</name>
</gene>
<dbReference type="Gene3D" id="1.10.510.10">
    <property type="entry name" value="Transferase(Phosphotransferase) domain 1"/>
    <property type="match status" value="1"/>
</dbReference>
<dbReference type="Pfam" id="PF00069">
    <property type="entry name" value="Pkinase"/>
    <property type="match status" value="1"/>
</dbReference>
<dbReference type="GO" id="GO:0004674">
    <property type="term" value="F:protein serine/threonine kinase activity"/>
    <property type="evidence" value="ECO:0007669"/>
    <property type="project" value="UniProtKB-KW"/>
</dbReference>
<dbReference type="GO" id="GO:0005634">
    <property type="term" value="C:nucleus"/>
    <property type="evidence" value="ECO:0007669"/>
    <property type="project" value="TreeGrafter"/>
</dbReference>
<keyword evidence="3" id="KW-0547">Nucleotide-binding</keyword>
<reference evidence="7" key="1">
    <citation type="submission" date="2019-03" db="EMBL/GenBank/DDBJ databases">
        <title>Long read genome sequence of the mycoparasitic Pythium oligandrum ATCC 38472 isolated from sugarbeet rhizosphere.</title>
        <authorList>
            <person name="Gaulin E."/>
        </authorList>
    </citation>
    <scope>NUCLEOTIDE SEQUENCE</scope>
    <source>
        <strain evidence="7">ATCC 38472_TT</strain>
    </source>
</reference>
<evidence type="ECO:0000259" key="6">
    <source>
        <dbReference type="PROSITE" id="PS50011"/>
    </source>
</evidence>
<sequence>MTNMTELHIQLPVGSRLSSVRVLRQLYERPTATVYLCEDRTTTERLVIKHAQCRPAESSDEAVTLKRIVVQGTSENEPPVILHMAEDAVEHECQVALTIRDAGDHPHVVRYFEACSSPSPRDDEKQTPIDTRDLFLVMEYCSNGDLFELLQRQDESRFDEATALYFFRQIVEGLDHIHRLGVAHRDVSLENVLLDAQWQVKLCDFALSTSTNRECTECVGKLHYMAPEVLIGRGYDPVKADVWSLGIMLFIMVTGSPLFHIAAPSDPAWNAVQRVGVLGILTKWGLSDQYSPLLIDLLTEMLRISPTQRLPNLEYLLDRIPRQVTRPPLDTLIQQR</sequence>
<accession>A0A8K1FGX1</accession>
<evidence type="ECO:0000256" key="2">
    <source>
        <dbReference type="ARBA" id="ARBA00022679"/>
    </source>
</evidence>
<proteinExistence type="predicted"/>
<feature type="domain" description="Protein kinase" evidence="6">
    <location>
        <begin position="20"/>
        <end position="329"/>
    </location>
</feature>
<dbReference type="GO" id="GO:0005524">
    <property type="term" value="F:ATP binding"/>
    <property type="evidence" value="ECO:0007669"/>
    <property type="project" value="UniProtKB-KW"/>
</dbReference>
<keyword evidence="4" id="KW-0418">Kinase</keyword>
<dbReference type="EMBL" id="SPLM01000112">
    <property type="protein sequence ID" value="TMW58183.1"/>
    <property type="molecule type" value="Genomic_DNA"/>
</dbReference>
<protein>
    <recommendedName>
        <fullName evidence="6">Protein kinase domain-containing protein</fullName>
    </recommendedName>
</protein>
<dbReference type="AlphaFoldDB" id="A0A8K1FGX1"/>
<keyword evidence="1" id="KW-0723">Serine/threonine-protein kinase</keyword>
<evidence type="ECO:0000313" key="7">
    <source>
        <dbReference type="EMBL" id="TMW58183.1"/>
    </source>
</evidence>
<evidence type="ECO:0000256" key="5">
    <source>
        <dbReference type="ARBA" id="ARBA00022840"/>
    </source>
</evidence>